<proteinExistence type="inferred from homology"/>
<dbReference type="InterPro" id="IPR012945">
    <property type="entry name" value="Tubulin-bd_cofactor_C_dom"/>
</dbReference>
<dbReference type="GO" id="GO:0005737">
    <property type="term" value="C:cytoplasm"/>
    <property type="evidence" value="ECO:0007669"/>
    <property type="project" value="TreeGrafter"/>
</dbReference>
<evidence type="ECO:0000313" key="5">
    <source>
        <dbReference type="EMBL" id="KAE8264538.1"/>
    </source>
</evidence>
<dbReference type="EMBL" id="LWDD02000060">
    <property type="protein sequence ID" value="KAE8264538.1"/>
    <property type="molecule type" value="Genomic_DNA"/>
</dbReference>
<reference evidence="5" key="1">
    <citation type="submission" date="2016-04" db="EMBL/GenBank/DDBJ databases">
        <authorList>
            <person name="Nguyen H.D."/>
            <person name="Kesanakurti P."/>
            <person name="Cullis J."/>
            <person name="Levesque C.A."/>
            <person name="Hambleton S."/>
        </authorList>
    </citation>
    <scope>NUCLEOTIDE SEQUENCE</scope>
    <source>
        <strain evidence="5">DAOMC 238032</strain>
    </source>
</reference>
<keyword evidence="7" id="KW-1185">Reference proteome</keyword>
<gene>
    <name evidence="5" type="ORF">A4X03_0g870</name>
    <name evidence="4" type="ORF">JKIAZH3_G9066</name>
</gene>
<feature type="compositionally biased region" description="Polar residues" evidence="2">
    <location>
        <begin position="92"/>
        <end position="110"/>
    </location>
</feature>
<dbReference type="Proteomes" id="UP000836402">
    <property type="component" value="Unassembled WGS sequence"/>
</dbReference>
<feature type="compositionally biased region" description="Low complexity" evidence="2">
    <location>
        <begin position="148"/>
        <end position="168"/>
    </location>
</feature>
<reference evidence="5" key="2">
    <citation type="journal article" date="2019" name="IMA Fungus">
        <title>Genome sequencing and comparison of five Tilletia species to identify candidate genes for the detection of regulated species infecting wheat.</title>
        <authorList>
            <person name="Nguyen H.D.T."/>
            <person name="Sultana T."/>
            <person name="Kesanakurti P."/>
            <person name="Hambleton S."/>
        </authorList>
    </citation>
    <scope>NUCLEOTIDE SEQUENCE</scope>
    <source>
        <strain evidence="5">DAOMC 238032</strain>
    </source>
</reference>
<protein>
    <recommendedName>
        <fullName evidence="3">C-CAP/cofactor C-like domain-containing protein</fullName>
    </recommendedName>
</protein>
<evidence type="ECO:0000259" key="3">
    <source>
        <dbReference type="PROSITE" id="PS51329"/>
    </source>
</evidence>
<dbReference type="Proteomes" id="UP000077671">
    <property type="component" value="Unassembled WGS sequence"/>
</dbReference>
<dbReference type="GO" id="GO:0007023">
    <property type="term" value="P:post-chaperonin tubulin folding pathway"/>
    <property type="evidence" value="ECO:0007669"/>
    <property type="project" value="InterPro"/>
</dbReference>
<dbReference type="Pfam" id="PF07986">
    <property type="entry name" value="TBCC"/>
    <property type="match status" value="1"/>
</dbReference>
<dbReference type="Gene3D" id="2.160.20.70">
    <property type="match status" value="1"/>
</dbReference>
<evidence type="ECO:0000256" key="2">
    <source>
        <dbReference type="SAM" id="MobiDB-lite"/>
    </source>
</evidence>
<dbReference type="InterPro" id="IPR016098">
    <property type="entry name" value="CAP/MinC_C"/>
</dbReference>
<dbReference type="InterPro" id="IPR017901">
    <property type="entry name" value="C-CAP_CF_C-like"/>
</dbReference>
<name>A0A177V777_9BASI</name>
<accession>A0A177V777</accession>
<comment type="similarity">
    <text evidence="1">Belongs to the TBCC family.</text>
</comment>
<sequence>MTSTSSLGASSALSATHAAVFFTSFRARLATLEQQIQAASSPTQTPQLVQELADTRKALLDETALIPPRDREGHERLLRELSEKLAAKSRELTASASDNSTQTTSKTGSDAPQPKARFAFKRNPAKAPTPSATKSEPVGNVNGVQTNATTLAEPPTASSATPPSASSSDLRLENQSARILDLRKDANTRELLTIQIRSLSDCIVIVPPLQGSLMVHDCVRCLIVVGKCRQYRMHDTTDSTIVLNDCLTGATVENCHRILFASSLSAPSSDTPPTRFAVQDFDHVSSITESPHWRWLSYQDEQQSKDAQLQSAVSEILAPPSEAESESESAERLRPQVLAALQDRISMLFP</sequence>
<dbReference type="InterPro" id="IPR027684">
    <property type="entry name" value="TBCC"/>
</dbReference>
<comment type="caution">
    <text evidence="5">The sequence shown here is derived from an EMBL/GenBank/DDBJ whole genome shotgun (WGS) entry which is preliminary data.</text>
</comment>
<dbReference type="PANTHER" id="PTHR15139">
    <property type="entry name" value="TUBULIN FOLDING COFACTOR C"/>
    <property type="match status" value="1"/>
</dbReference>
<dbReference type="PANTHER" id="PTHR15139:SF0">
    <property type="entry name" value="TUBULIN-SPECIFIC CHAPERONE C"/>
    <property type="match status" value="1"/>
</dbReference>
<dbReference type="GO" id="GO:0007021">
    <property type="term" value="P:tubulin complex assembly"/>
    <property type="evidence" value="ECO:0007669"/>
    <property type="project" value="TreeGrafter"/>
</dbReference>
<dbReference type="EMBL" id="CAJHJG010003135">
    <property type="protein sequence ID" value="CAD6926567.1"/>
    <property type="molecule type" value="Genomic_DNA"/>
</dbReference>
<dbReference type="AlphaFoldDB" id="A0A177V777"/>
<reference evidence="4" key="3">
    <citation type="submission" date="2020-10" db="EMBL/GenBank/DDBJ databases">
        <authorList>
            <person name="Sedaghatjoo S."/>
        </authorList>
    </citation>
    <scope>NUCLEOTIDE SEQUENCE</scope>
    <source>
        <strain evidence="4">AZH3</strain>
    </source>
</reference>
<feature type="domain" description="C-CAP/cofactor C-like" evidence="3">
    <location>
        <begin position="155"/>
        <end position="289"/>
    </location>
</feature>
<evidence type="ECO:0000313" key="6">
    <source>
        <dbReference type="Proteomes" id="UP000077671"/>
    </source>
</evidence>
<dbReference type="PROSITE" id="PS51329">
    <property type="entry name" value="C_CAP_COFACTOR_C"/>
    <property type="match status" value="1"/>
</dbReference>
<feature type="region of interest" description="Disordered" evidence="2">
    <location>
        <begin position="89"/>
        <end position="172"/>
    </location>
</feature>
<evidence type="ECO:0000256" key="1">
    <source>
        <dbReference type="ARBA" id="ARBA00008848"/>
    </source>
</evidence>
<evidence type="ECO:0000313" key="7">
    <source>
        <dbReference type="Proteomes" id="UP000836402"/>
    </source>
</evidence>
<evidence type="ECO:0000313" key="4">
    <source>
        <dbReference type="EMBL" id="CAD6926567.1"/>
    </source>
</evidence>
<organism evidence="5 6">
    <name type="scientific">Tilletia caries</name>
    <name type="common">wheat bunt fungus</name>
    <dbReference type="NCBI Taxonomy" id="13290"/>
    <lineage>
        <taxon>Eukaryota</taxon>
        <taxon>Fungi</taxon>
        <taxon>Dikarya</taxon>
        <taxon>Basidiomycota</taxon>
        <taxon>Ustilaginomycotina</taxon>
        <taxon>Exobasidiomycetes</taxon>
        <taxon>Tilletiales</taxon>
        <taxon>Tilletiaceae</taxon>
        <taxon>Tilletia</taxon>
    </lineage>
</organism>